<dbReference type="InterPro" id="IPR036206">
    <property type="entry name" value="ThiamineP_synth_sf"/>
</dbReference>
<accession>A0A285PS81</accession>
<dbReference type="Gene3D" id="3.20.20.70">
    <property type="entry name" value="Aldolase class I"/>
    <property type="match status" value="1"/>
</dbReference>
<feature type="domain" description="Thiamine phosphate synthase/TenI" evidence="3">
    <location>
        <begin position="4"/>
        <end position="181"/>
    </location>
</feature>
<evidence type="ECO:0000259" key="3">
    <source>
        <dbReference type="Pfam" id="PF02581"/>
    </source>
</evidence>
<sequence>MSDLICITNRKLCSNNFLDQIEMIASAHPKAIVLREKDLSEKEYEQLARQVMQICQKHGTQCVLHSFSNVASALGAVAVHMPLPLLQKMTPQEKSHFQIIGASCHSLEEAKEAQDLGCTYITAGHIFLTDCKKGLPGRGLSFLEEICKAVRIPVYAIGGISSQNIESVRKTGAAGACIMSGFMRCKTVEEIM</sequence>
<dbReference type="SUPFAM" id="SSF51391">
    <property type="entry name" value="Thiamin phosphate synthase"/>
    <property type="match status" value="1"/>
</dbReference>
<dbReference type="EMBL" id="LT907978">
    <property type="protein sequence ID" value="SOB72072.1"/>
    <property type="molecule type" value="Genomic_DNA"/>
</dbReference>
<dbReference type="Proteomes" id="UP000217549">
    <property type="component" value="Chromosome I"/>
</dbReference>
<comment type="pathway">
    <text evidence="1">Cofactor biosynthesis; thiamine diphosphate biosynthesis.</text>
</comment>
<name>A0A285PS81_9FIRM</name>
<dbReference type="InterPro" id="IPR013785">
    <property type="entry name" value="Aldolase_TIM"/>
</dbReference>
<proteinExistence type="predicted"/>
<evidence type="ECO:0000313" key="5">
    <source>
        <dbReference type="Proteomes" id="UP000217549"/>
    </source>
</evidence>
<dbReference type="GO" id="GO:0005737">
    <property type="term" value="C:cytoplasm"/>
    <property type="evidence" value="ECO:0007669"/>
    <property type="project" value="TreeGrafter"/>
</dbReference>
<evidence type="ECO:0000313" key="4">
    <source>
        <dbReference type="EMBL" id="SOB72072.1"/>
    </source>
</evidence>
<dbReference type="AlphaFoldDB" id="A0A285PS81"/>
<dbReference type="Pfam" id="PF02581">
    <property type="entry name" value="TMP-TENI"/>
    <property type="match status" value="1"/>
</dbReference>
<dbReference type="PANTHER" id="PTHR20857:SF15">
    <property type="entry name" value="THIAMINE-PHOSPHATE SYNTHASE"/>
    <property type="match status" value="1"/>
</dbReference>
<dbReference type="KEGG" id="ehl:EHLA_1353"/>
<dbReference type="EC" id="2.5.1.3" evidence="4"/>
<dbReference type="GO" id="GO:0004789">
    <property type="term" value="F:thiamine-phosphate diphosphorylase activity"/>
    <property type="evidence" value="ECO:0007669"/>
    <property type="project" value="UniProtKB-EC"/>
</dbReference>
<keyword evidence="2" id="KW-0784">Thiamine biosynthesis</keyword>
<keyword evidence="4" id="KW-0808">Transferase</keyword>
<organism evidence="4 5">
    <name type="scientific">Anaerobutyricum hallii</name>
    <dbReference type="NCBI Taxonomy" id="39488"/>
    <lineage>
        <taxon>Bacteria</taxon>
        <taxon>Bacillati</taxon>
        <taxon>Bacillota</taxon>
        <taxon>Clostridia</taxon>
        <taxon>Lachnospirales</taxon>
        <taxon>Lachnospiraceae</taxon>
        <taxon>Anaerobutyricum</taxon>
    </lineage>
</organism>
<protein>
    <submittedName>
        <fullName evidence="4">Thiamine-phosphate diphosphorylase</fullName>
        <ecNumber evidence="4">2.5.1.3</ecNumber>
    </submittedName>
</protein>
<reference evidence="5" key="1">
    <citation type="submission" date="2017-09" db="EMBL/GenBank/DDBJ databases">
        <authorList>
            <person name="Shetty A S."/>
        </authorList>
    </citation>
    <scope>NUCLEOTIDE SEQUENCE [LARGE SCALE GENOMIC DNA]</scope>
</reference>
<evidence type="ECO:0000256" key="1">
    <source>
        <dbReference type="ARBA" id="ARBA00004948"/>
    </source>
</evidence>
<dbReference type="GO" id="GO:0009228">
    <property type="term" value="P:thiamine biosynthetic process"/>
    <property type="evidence" value="ECO:0007669"/>
    <property type="project" value="UniProtKB-KW"/>
</dbReference>
<dbReference type="RefSeq" id="WP_096239935.1">
    <property type="nucleotide sequence ID" value="NZ_LT907978.1"/>
</dbReference>
<gene>
    <name evidence="4" type="ORF">EHLA_1353</name>
</gene>
<dbReference type="PANTHER" id="PTHR20857">
    <property type="entry name" value="THIAMINE-PHOSPHATE PYROPHOSPHORYLASE"/>
    <property type="match status" value="1"/>
</dbReference>
<dbReference type="InterPro" id="IPR022998">
    <property type="entry name" value="ThiamineP_synth_TenI"/>
</dbReference>
<dbReference type="CDD" id="cd00564">
    <property type="entry name" value="TMP_TenI"/>
    <property type="match status" value="1"/>
</dbReference>
<keyword evidence="5" id="KW-1185">Reference proteome</keyword>
<evidence type="ECO:0000256" key="2">
    <source>
        <dbReference type="ARBA" id="ARBA00022977"/>
    </source>
</evidence>